<sequence>MKFVIKLFPEIVVKSKSVRKRFIKLLEGNLRNVLKRVDDSVRVKQTWDKIDVNCADDLAPETVERLIEVMCKTPGIDAVQQVERYQYQSIDDIYQRALVVYGPLLTDKTFCVRVKRTGKHDFSSLDVERYVGGGLNQNSDAKGVQLKNPDIEIRLEIAGDTVSMITRQLKGLGGFPIATQESVLSLISGGFDSAVSSFQFIKRGCRVHYCFFNLGGDAHEAGVREMVHLLWSQYGASHRVKFIAVPFDEVVGDILENVDNGHMGVILKRMMMRAAAQLADKVGIKALVTGEAVGQVSSQTITNLSVIDEVTDHVILRPLIVSDKQDIIDQARAIGTQELSASMPEYCGVISNSPTIKADLNRVREEESKLNMGLLNEAVYRAKAEDIRDIMSKPKPQQDVDIVATLPLHAHVIDVRSDEEVERDPLELSNAFVEHIPFFKLATAFENLDANVDYYLYCDRGVMSRLQAIHLTEAGHSNAKVYRP</sequence>
<dbReference type="NCBIfam" id="TIGR04271">
    <property type="entry name" value="ThiI_C_thiazole"/>
    <property type="match status" value="1"/>
</dbReference>
<keyword evidence="15" id="KW-1185">Reference proteome</keyword>
<evidence type="ECO:0000256" key="6">
    <source>
        <dbReference type="ARBA" id="ARBA00022840"/>
    </source>
</evidence>
<feature type="binding site" evidence="11">
    <location>
        <position position="268"/>
    </location>
    <ligand>
        <name>ATP</name>
        <dbReference type="ChEBI" id="CHEBI:30616"/>
    </ligand>
</feature>
<comment type="catalytic activity">
    <reaction evidence="11">
        <text>[ThiS sulfur-carrier protein]-C-terminal Gly-Gly-AMP + S-sulfanyl-L-cysteinyl-[cysteine desulfurase] + AH2 = [ThiS sulfur-carrier protein]-C-terminal-Gly-aminoethanethioate + L-cysteinyl-[cysteine desulfurase] + A + AMP + 2 H(+)</text>
        <dbReference type="Rhea" id="RHEA:43340"/>
        <dbReference type="Rhea" id="RHEA-COMP:12157"/>
        <dbReference type="Rhea" id="RHEA-COMP:12158"/>
        <dbReference type="Rhea" id="RHEA-COMP:12910"/>
        <dbReference type="Rhea" id="RHEA-COMP:19908"/>
        <dbReference type="ChEBI" id="CHEBI:13193"/>
        <dbReference type="ChEBI" id="CHEBI:15378"/>
        <dbReference type="ChEBI" id="CHEBI:17499"/>
        <dbReference type="ChEBI" id="CHEBI:29950"/>
        <dbReference type="ChEBI" id="CHEBI:61963"/>
        <dbReference type="ChEBI" id="CHEBI:90618"/>
        <dbReference type="ChEBI" id="CHEBI:232372"/>
        <dbReference type="ChEBI" id="CHEBI:456215"/>
    </reaction>
</comment>
<evidence type="ECO:0000256" key="5">
    <source>
        <dbReference type="ARBA" id="ARBA00022741"/>
    </source>
</evidence>
<dbReference type="Pfam" id="PF02568">
    <property type="entry name" value="ThiI"/>
    <property type="match status" value="1"/>
</dbReference>
<keyword evidence="2 11" id="KW-0963">Cytoplasm</keyword>
<reference evidence="15" key="1">
    <citation type="journal article" date="2019" name="Int. J. Syst. Evol. Microbiol.">
        <title>The Global Catalogue of Microorganisms (GCM) 10K type strain sequencing project: providing services to taxonomists for standard genome sequencing and annotation.</title>
        <authorList>
            <consortium name="The Broad Institute Genomics Platform"/>
            <consortium name="The Broad Institute Genome Sequencing Center for Infectious Disease"/>
            <person name="Wu L."/>
            <person name="Ma J."/>
        </authorList>
    </citation>
    <scope>NUCLEOTIDE SEQUENCE [LARGE SCALE GENOMIC DNA]</scope>
    <source>
        <strain evidence="15">CGMCC 1.10130</strain>
    </source>
</reference>
<dbReference type="AlphaFoldDB" id="A0A8J2U3R5"/>
<dbReference type="Gene3D" id="3.40.250.10">
    <property type="entry name" value="Rhodanese-like domain"/>
    <property type="match status" value="1"/>
</dbReference>
<feature type="domain" description="THUMP" evidence="13">
    <location>
        <begin position="64"/>
        <end position="168"/>
    </location>
</feature>
<comment type="similarity">
    <text evidence="11">Belongs to the ThiI family.</text>
</comment>
<evidence type="ECO:0000313" key="14">
    <source>
        <dbReference type="EMBL" id="GGA71398.1"/>
    </source>
</evidence>
<evidence type="ECO:0000256" key="4">
    <source>
        <dbReference type="ARBA" id="ARBA00022679"/>
    </source>
</evidence>
<gene>
    <name evidence="11 14" type="primary">thiI</name>
    <name evidence="14" type="ORF">GCM10011369_11470</name>
</gene>
<dbReference type="InterPro" id="IPR050102">
    <property type="entry name" value="tRNA_sulfurtransferase_ThiI"/>
</dbReference>
<dbReference type="SUPFAM" id="SSF143437">
    <property type="entry name" value="THUMP domain-like"/>
    <property type="match status" value="1"/>
</dbReference>
<dbReference type="GO" id="GO:0052837">
    <property type="term" value="P:thiazole biosynthetic process"/>
    <property type="evidence" value="ECO:0007669"/>
    <property type="project" value="InterPro"/>
</dbReference>
<name>A0A8J2U3R5_9GAMM</name>
<dbReference type="GO" id="GO:0000049">
    <property type="term" value="F:tRNA binding"/>
    <property type="evidence" value="ECO:0007669"/>
    <property type="project" value="UniProtKB-UniRule"/>
</dbReference>
<comment type="subcellular location">
    <subcellularLocation>
        <location evidence="1 11">Cytoplasm</location>
    </subcellularLocation>
</comment>
<dbReference type="InterPro" id="IPR026340">
    <property type="entry name" value="THII_Thiazole_biosynth_dom"/>
</dbReference>
<dbReference type="EC" id="2.8.1.4" evidence="11"/>
<dbReference type="SMART" id="SM00981">
    <property type="entry name" value="THUMP"/>
    <property type="match status" value="1"/>
</dbReference>
<evidence type="ECO:0000256" key="10">
    <source>
        <dbReference type="ARBA" id="ARBA00023284"/>
    </source>
</evidence>
<dbReference type="GO" id="GO:0140741">
    <property type="term" value="F:tRNA-uracil-4 sulfurtransferase activity"/>
    <property type="evidence" value="ECO:0007669"/>
    <property type="project" value="UniProtKB-EC"/>
</dbReference>
<dbReference type="InterPro" id="IPR003720">
    <property type="entry name" value="tRNA_STrfase"/>
</dbReference>
<organism evidence="14 15">
    <name type="scientific">Neiella marina</name>
    <dbReference type="NCBI Taxonomy" id="508461"/>
    <lineage>
        <taxon>Bacteria</taxon>
        <taxon>Pseudomonadati</taxon>
        <taxon>Pseudomonadota</taxon>
        <taxon>Gammaproteobacteria</taxon>
        <taxon>Alteromonadales</taxon>
        <taxon>Echinimonadaceae</taxon>
        <taxon>Neiella</taxon>
    </lineage>
</organism>
<dbReference type="HAMAP" id="MF_00021">
    <property type="entry name" value="ThiI"/>
    <property type="match status" value="1"/>
</dbReference>
<dbReference type="InterPro" id="IPR049961">
    <property type="entry name" value="ThiI_N"/>
</dbReference>
<dbReference type="PANTHER" id="PTHR43209">
    <property type="entry name" value="TRNA SULFURTRANSFERASE"/>
    <property type="match status" value="1"/>
</dbReference>
<evidence type="ECO:0000256" key="1">
    <source>
        <dbReference type="ARBA" id="ARBA00004496"/>
    </source>
</evidence>
<dbReference type="InterPro" id="IPR014729">
    <property type="entry name" value="Rossmann-like_a/b/a_fold"/>
</dbReference>
<dbReference type="Pfam" id="PF22025">
    <property type="entry name" value="ThiI_fer"/>
    <property type="match status" value="1"/>
</dbReference>
<dbReference type="CDD" id="cd00158">
    <property type="entry name" value="RHOD"/>
    <property type="match status" value="1"/>
</dbReference>
<keyword evidence="8 11" id="KW-0784">Thiamine biosynthesis</keyword>
<dbReference type="GO" id="GO:0009228">
    <property type="term" value="P:thiamine biosynthetic process"/>
    <property type="evidence" value="ECO:0007669"/>
    <property type="project" value="UniProtKB-KW"/>
</dbReference>
<comment type="caution">
    <text evidence="14">The sequence shown here is derived from an EMBL/GenBank/DDBJ whole genome shotgun (WGS) entry which is preliminary data.</text>
</comment>
<proteinExistence type="inferred from homology"/>
<evidence type="ECO:0000259" key="12">
    <source>
        <dbReference type="PROSITE" id="PS50206"/>
    </source>
</evidence>
<evidence type="ECO:0000256" key="11">
    <source>
        <dbReference type="HAMAP-Rule" id="MF_00021"/>
    </source>
</evidence>
<dbReference type="InterPro" id="IPR054173">
    <property type="entry name" value="ThiI_fer"/>
</dbReference>
<dbReference type="EMBL" id="BMDX01000004">
    <property type="protein sequence ID" value="GGA71398.1"/>
    <property type="molecule type" value="Genomic_DNA"/>
</dbReference>
<feature type="domain" description="Rhodanese" evidence="12">
    <location>
        <begin position="410"/>
        <end position="482"/>
    </location>
</feature>
<evidence type="ECO:0000313" key="15">
    <source>
        <dbReference type="Proteomes" id="UP000619743"/>
    </source>
</evidence>
<dbReference type="PROSITE" id="PS50206">
    <property type="entry name" value="RHODANESE_3"/>
    <property type="match status" value="1"/>
</dbReference>
<feature type="binding site" evidence="11">
    <location>
        <position position="299"/>
    </location>
    <ligand>
        <name>ATP</name>
        <dbReference type="ChEBI" id="CHEBI:30616"/>
    </ligand>
</feature>
<dbReference type="SUPFAM" id="SSF52821">
    <property type="entry name" value="Rhodanese/Cell cycle control phosphatase"/>
    <property type="match status" value="1"/>
</dbReference>
<keyword evidence="10" id="KW-0676">Redox-active center</keyword>
<feature type="binding site" evidence="11">
    <location>
        <begin position="186"/>
        <end position="187"/>
    </location>
    <ligand>
        <name>ATP</name>
        <dbReference type="ChEBI" id="CHEBI:30616"/>
    </ligand>
</feature>
<dbReference type="Proteomes" id="UP000619743">
    <property type="component" value="Unassembled WGS sequence"/>
</dbReference>
<feature type="active site" description="Cysteine persulfide intermediate" evidence="11">
    <location>
        <position position="458"/>
    </location>
</feature>
<evidence type="ECO:0000256" key="2">
    <source>
        <dbReference type="ARBA" id="ARBA00022490"/>
    </source>
</evidence>
<dbReference type="InterPro" id="IPR036873">
    <property type="entry name" value="Rhodanese-like_dom_sf"/>
</dbReference>
<evidence type="ECO:0000256" key="9">
    <source>
        <dbReference type="ARBA" id="ARBA00023157"/>
    </source>
</evidence>
<dbReference type="CDD" id="cd11716">
    <property type="entry name" value="THUMP_ThiI"/>
    <property type="match status" value="1"/>
</dbReference>
<dbReference type="InterPro" id="IPR004114">
    <property type="entry name" value="THUMP_dom"/>
</dbReference>
<dbReference type="UniPathway" id="UPA00060"/>
<dbReference type="Pfam" id="PF02926">
    <property type="entry name" value="THUMP"/>
    <property type="match status" value="1"/>
</dbReference>
<dbReference type="GO" id="GO:0005524">
    <property type="term" value="F:ATP binding"/>
    <property type="evidence" value="ECO:0007669"/>
    <property type="project" value="UniProtKB-UniRule"/>
</dbReference>
<evidence type="ECO:0000256" key="3">
    <source>
        <dbReference type="ARBA" id="ARBA00022555"/>
    </source>
</evidence>
<dbReference type="PANTHER" id="PTHR43209:SF1">
    <property type="entry name" value="TRNA SULFURTRANSFERASE"/>
    <property type="match status" value="1"/>
</dbReference>
<keyword evidence="9" id="KW-1015">Disulfide bond</keyword>
<dbReference type="InterPro" id="IPR001763">
    <property type="entry name" value="Rhodanese-like_dom"/>
</dbReference>
<comment type="caution">
    <text evidence="11">Lacks conserved residue(s) required for the propagation of feature annotation.</text>
</comment>
<dbReference type="NCBIfam" id="TIGR00342">
    <property type="entry name" value="tRNA uracil 4-sulfurtransferase ThiI"/>
    <property type="match status" value="1"/>
</dbReference>
<keyword evidence="5 11" id="KW-0547">Nucleotide-binding</keyword>
<dbReference type="GO" id="GO:0009229">
    <property type="term" value="P:thiamine diphosphate biosynthetic process"/>
    <property type="evidence" value="ECO:0007669"/>
    <property type="project" value="UniProtKB-UniRule"/>
</dbReference>
<comment type="pathway">
    <text evidence="11">Cofactor biosynthesis; thiamine diphosphate biosynthesis.</text>
</comment>
<comment type="catalytic activity">
    <reaction evidence="11">
        <text>[ThiI sulfur-carrier protein]-S-sulfanyl-L-cysteine + a uridine in tRNA + 2 reduced [2Fe-2S]-[ferredoxin] + ATP + H(+) = [ThiI sulfur-carrier protein]-L-cysteine + a 4-thiouridine in tRNA + 2 oxidized [2Fe-2S]-[ferredoxin] + AMP + diphosphate</text>
        <dbReference type="Rhea" id="RHEA:24176"/>
        <dbReference type="Rhea" id="RHEA-COMP:10000"/>
        <dbReference type="Rhea" id="RHEA-COMP:10001"/>
        <dbReference type="Rhea" id="RHEA-COMP:13337"/>
        <dbReference type="Rhea" id="RHEA-COMP:13338"/>
        <dbReference type="Rhea" id="RHEA-COMP:13339"/>
        <dbReference type="Rhea" id="RHEA-COMP:13340"/>
        <dbReference type="ChEBI" id="CHEBI:15378"/>
        <dbReference type="ChEBI" id="CHEBI:29950"/>
        <dbReference type="ChEBI" id="CHEBI:30616"/>
        <dbReference type="ChEBI" id="CHEBI:33019"/>
        <dbReference type="ChEBI" id="CHEBI:33737"/>
        <dbReference type="ChEBI" id="CHEBI:33738"/>
        <dbReference type="ChEBI" id="CHEBI:61963"/>
        <dbReference type="ChEBI" id="CHEBI:65315"/>
        <dbReference type="ChEBI" id="CHEBI:136798"/>
        <dbReference type="ChEBI" id="CHEBI:456215"/>
        <dbReference type="EC" id="2.8.1.4"/>
    </reaction>
</comment>
<evidence type="ECO:0000256" key="7">
    <source>
        <dbReference type="ARBA" id="ARBA00022884"/>
    </source>
</evidence>
<dbReference type="Gene3D" id="3.30.2130.30">
    <property type="match status" value="1"/>
</dbReference>
<dbReference type="GO" id="GO:0004810">
    <property type="term" value="F:CCA tRNA nucleotidyltransferase activity"/>
    <property type="evidence" value="ECO:0007669"/>
    <property type="project" value="InterPro"/>
</dbReference>
<keyword evidence="4 11" id="KW-0808">Transferase</keyword>
<dbReference type="RefSeq" id="WP_087504985.1">
    <property type="nucleotide sequence ID" value="NZ_BMDX01000004.1"/>
</dbReference>
<dbReference type="GO" id="GO:0005829">
    <property type="term" value="C:cytosol"/>
    <property type="evidence" value="ECO:0007669"/>
    <property type="project" value="TreeGrafter"/>
</dbReference>
<dbReference type="InterPro" id="IPR049962">
    <property type="entry name" value="THUMP_ThiI"/>
</dbReference>
<keyword evidence="7 11" id="KW-0694">RNA-binding</keyword>
<keyword evidence="3 11" id="KW-0820">tRNA-binding</keyword>
<protein>
    <recommendedName>
        <fullName evidence="11">tRNA sulfurtransferase</fullName>
        <ecNumber evidence="11">2.8.1.4</ecNumber>
    </recommendedName>
    <alternativeName>
        <fullName evidence="11">Sulfur carrier protein ThiS sulfurtransferase</fullName>
    </alternativeName>
    <alternativeName>
        <fullName evidence="11">Thiamine biosynthesis protein ThiI</fullName>
    </alternativeName>
    <alternativeName>
        <fullName evidence="11">tRNA 4-thiouridine synthase</fullName>
    </alternativeName>
</protein>
<accession>A0A8J2U3R5</accession>
<evidence type="ECO:0000256" key="8">
    <source>
        <dbReference type="ARBA" id="ARBA00022977"/>
    </source>
</evidence>
<dbReference type="OrthoDB" id="9773948at2"/>
<dbReference type="PROSITE" id="PS51165">
    <property type="entry name" value="THUMP"/>
    <property type="match status" value="1"/>
</dbReference>
<dbReference type="CDD" id="cd01712">
    <property type="entry name" value="PPase_ThiI"/>
    <property type="match status" value="1"/>
</dbReference>
<feature type="binding site" evidence="11">
    <location>
        <position position="290"/>
    </location>
    <ligand>
        <name>ATP</name>
        <dbReference type="ChEBI" id="CHEBI:30616"/>
    </ligand>
</feature>
<dbReference type="GO" id="GO:0002937">
    <property type="term" value="P:tRNA 4-thiouridine biosynthesis"/>
    <property type="evidence" value="ECO:0007669"/>
    <property type="project" value="TreeGrafter"/>
</dbReference>
<dbReference type="Gene3D" id="3.40.50.620">
    <property type="entry name" value="HUPs"/>
    <property type="match status" value="1"/>
</dbReference>
<dbReference type="InterPro" id="IPR020536">
    <property type="entry name" value="ThiI_AANH"/>
</dbReference>
<comment type="function">
    <text evidence="11">Catalyzes the ATP-dependent transfer of a sulfur to tRNA to produce 4-thiouridine in position 8 of tRNAs, which functions as a near-UV photosensor. Also catalyzes the transfer of sulfur to the sulfur carrier protein ThiS, forming ThiS-thiocarboxylate. This is a step in the synthesis of thiazole, in the thiamine biosynthesis pathway. The sulfur is donated as persulfide by IscS.</text>
</comment>
<keyword evidence="6 11" id="KW-0067">ATP-binding</keyword>
<evidence type="ECO:0000259" key="13">
    <source>
        <dbReference type="PROSITE" id="PS51165"/>
    </source>
</evidence>
<dbReference type="SUPFAM" id="SSF52402">
    <property type="entry name" value="Adenine nucleotide alpha hydrolases-like"/>
    <property type="match status" value="1"/>
</dbReference>